<dbReference type="AlphaFoldDB" id="A0A927GHL3"/>
<sequence length="164" mass="18933">MSLQVLQQKKGLLLDSNILTVYLVGLYDVKRITEFKRTKGFYTTDDFYLLQKFVDLFDNRLITTPHILAEVSNLLEGTRYQYGPLLNTLAAYMAVAQEVYLPSQGAVQQQPQLFTRFGLSDIIAGELVKQDYLLLTDDLDFSAYLRNRGMPVINFNNLRFNQIY</sequence>
<protein>
    <recommendedName>
        <fullName evidence="3">PIN domain-containing protein</fullName>
    </recommendedName>
</protein>
<dbReference type="EMBL" id="JACXAA010000034">
    <property type="protein sequence ID" value="MBD2757838.1"/>
    <property type="molecule type" value="Genomic_DNA"/>
</dbReference>
<reference evidence="1" key="1">
    <citation type="submission" date="2020-09" db="EMBL/GenBank/DDBJ databases">
        <authorList>
            <person name="Kim M.K."/>
        </authorList>
    </citation>
    <scope>NUCLEOTIDE SEQUENCE</scope>
    <source>
        <strain evidence="1">BT704</strain>
    </source>
</reference>
<evidence type="ECO:0008006" key="3">
    <source>
        <dbReference type="Google" id="ProtNLM"/>
    </source>
</evidence>
<dbReference type="RefSeq" id="WP_191043458.1">
    <property type="nucleotide sequence ID" value="NZ_JACXAA010000034.1"/>
</dbReference>
<keyword evidence="2" id="KW-1185">Reference proteome</keyword>
<evidence type="ECO:0000313" key="2">
    <source>
        <dbReference type="Proteomes" id="UP000653797"/>
    </source>
</evidence>
<dbReference type="Proteomes" id="UP000653797">
    <property type="component" value="Unassembled WGS sequence"/>
</dbReference>
<accession>A0A927GHL3</accession>
<evidence type="ECO:0000313" key="1">
    <source>
        <dbReference type="EMBL" id="MBD2757838.1"/>
    </source>
</evidence>
<organism evidence="1 2">
    <name type="scientific">Spirosoma validum</name>
    <dbReference type="NCBI Taxonomy" id="2771355"/>
    <lineage>
        <taxon>Bacteria</taxon>
        <taxon>Pseudomonadati</taxon>
        <taxon>Bacteroidota</taxon>
        <taxon>Cytophagia</taxon>
        <taxon>Cytophagales</taxon>
        <taxon>Cytophagaceae</taxon>
        <taxon>Spirosoma</taxon>
    </lineage>
</organism>
<comment type="caution">
    <text evidence="1">The sequence shown here is derived from an EMBL/GenBank/DDBJ whole genome shotgun (WGS) entry which is preliminary data.</text>
</comment>
<gene>
    <name evidence="1" type="ORF">IC230_33565</name>
</gene>
<proteinExistence type="predicted"/>
<name>A0A927GHL3_9BACT</name>